<comment type="caution">
    <text evidence="2">The sequence shown here is derived from an EMBL/GenBank/DDBJ whole genome shotgun (WGS) entry which is preliminary data.</text>
</comment>
<proteinExistence type="predicted"/>
<evidence type="ECO:0000313" key="3">
    <source>
        <dbReference type="Proteomes" id="UP000247727"/>
    </source>
</evidence>
<protein>
    <submittedName>
        <fullName evidence="2">Peptidase M23-like protein</fullName>
    </submittedName>
</protein>
<feature type="domain" description="M23ase beta-sheet core" evidence="1">
    <location>
        <begin position="104"/>
        <end position="219"/>
    </location>
</feature>
<dbReference type="Pfam" id="PF01551">
    <property type="entry name" value="Peptidase_M23"/>
    <property type="match status" value="1"/>
</dbReference>
<dbReference type="EMBL" id="QJTK01000014">
    <property type="protein sequence ID" value="PYF08093.1"/>
    <property type="molecule type" value="Genomic_DNA"/>
</dbReference>
<dbReference type="PANTHER" id="PTHR21666">
    <property type="entry name" value="PEPTIDASE-RELATED"/>
    <property type="match status" value="1"/>
</dbReference>
<sequence>MARDRANIAVLRFSGAPSGAPVLFCGDIAMPLVSLRQSDRRAVFLVLSLGLTALPGAVRAQDIVLKQPIACTLGETCYIQHYVDHDPGPEVRDFGCGTATYQGHDGTDFALPTLAAMQAGVDVLAAAPGRVRAVRDGEADGAFAAGVKVDDKECGNGVLIDHGGGWQTQYCHLKNGSVAVKPGMKIAAGTKLGQVGMSGKAEFPHLHLAVRHDGADLDPFQPDTAAACGPAPTRTLWQTPPAYVGGGLLQAALTDTPPSFEAVKAGLLAQDTLPANASALVLWLYGYDSRKGDVVTMTITGPGGFTFAHDEVLEKPQALFFRYAGKRAPAGGFAPGGYTATVTQSRDGTEISRKEVFVTVTAP</sequence>
<dbReference type="InterPro" id="IPR016047">
    <property type="entry name" value="M23ase_b-sheet_dom"/>
</dbReference>
<dbReference type="GO" id="GO:0004222">
    <property type="term" value="F:metalloendopeptidase activity"/>
    <property type="evidence" value="ECO:0007669"/>
    <property type="project" value="TreeGrafter"/>
</dbReference>
<gene>
    <name evidence="2" type="ORF">C8J30_11429</name>
</gene>
<keyword evidence="3" id="KW-1185">Reference proteome</keyword>
<dbReference type="SUPFAM" id="SSF51261">
    <property type="entry name" value="Duplicated hybrid motif"/>
    <property type="match status" value="1"/>
</dbReference>
<dbReference type="Proteomes" id="UP000247727">
    <property type="component" value="Unassembled WGS sequence"/>
</dbReference>
<accession>A0A318TUU3</accession>
<name>A0A318TUU3_9RHOB</name>
<organism evidence="2 3">
    <name type="scientific">Rhodobacter viridis</name>
    <dbReference type="NCBI Taxonomy" id="1054202"/>
    <lineage>
        <taxon>Bacteria</taxon>
        <taxon>Pseudomonadati</taxon>
        <taxon>Pseudomonadota</taxon>
        <taxon>Alphaproteobacteria</taxon>
        <taxon>Rhodobacterales</taxon>
        <taxon>Rhodobacter group</taxon>
        <taxon>Rhodobacter</taxon>
    </lineage>
</organism>
<evidence type="ECO:0000313" key="2">
    <source>
        <dbReference type="EMBL" id="PYF08093.1"/>
    </source>
</evidence>
<dbReference type="InterPro" id="IPR050570">
    <property type="entry name" value="Cell_wall_metabolism_enzyme"/>
</dbReference>
<dbReference type="Gene3D" id="2.70.70.10">
    <property type="entry name" value="Glucose Permease (Domain IIA)"/>
    <property type="match status" value="1"/>
</dbReference>
<dbReference type="CDD" id="cd12797">
    <property type="entry name" value="M23_peptidase"/>
    <property type="match status" value="1"/>
</dbReference>
<dbReference type="AlphaFoldDB" id="A0A318TUU3"/>
<dbReference type="InterPro" id="IPR011055">
    <property type="entry name" value="Dup_hybrid_motif"/>
</dbReference>
<reference evidence="2 3" key="1">
    <citation type="submission" date="2018-06" db="EMBL/GenBank/DDBJ databases">
        <title>Genomic Encyclopedia of Type Strains, Phase III (KMG-III): the genomes of soil and plant-associated and newly described type strains.</title>
        <authorList>
            <person name="Whitman W."/>
        </authorList>
    </citation>
    <scope>NUCLEOTIDE SEQUENCE [LARGE SCALE GENOMIC DNA]</scope>
    <source>
        <strain evidence="2 3">JA737</strain>
    </source>
</reference>
<dbReference type="PANTHER" id="PTHR21666:SF270">
    <property type="entry name" value="MUREIN HYDROLASE ACTIVATOR ENVC"/>
    <property type="match status" value="1"/>
</dbReference>
<evidence type="ECO:0000259" key="1">
    <source>
        <dbReference type="Pfam" id="PF01551"/>
    </source>
</evidence>